<protein>
    <submittedName>
        <fullName evidence="1">Uncharacterized protein</fullName>
    </submittedName>
</protein>
<comment type="caution">
    <text evidence="1">The sequence shown here is derived from an EMBL/GenBank/DDBJ whole genome shotgun (WGS) entry which is preliminary data.</text>
</comment>
<accession>A0A2M7SEY2</accession>
<proteinExistence type="predicted"/>
<dbReference type="Proteomes" id="UP000229307">
    <property type="component" value="Unassembled WGS sequence"/>
</dbReference>
<reference evidence="2" key="1">
    <citation type="submission" date="2017-09" db="EMBL/GenBank/DDBJ databases">
        <title>Depth-based differentiation of microbial function through sediment-hosted aquifers and enrichment of novel symbionts in the deep terrestrial subsurface.</title>
        <authorList>
            <person name="Probst A.J."/>
            <person name="Ladd B."/>
            <person name="Jarett J.K."/>
            <person name="Geller-Mcgrath D.E."/>
            <person name="Sieber C.M.K."/>
            <person name="Emerson J.B."/>
            <person name="Anantharaman K."/>
            <person name="Thomas B.C."/>
            <person name="Malmstrom R."/>
            <person name="Stieglmeier M."/>
            <person name="Klingl A."/>
            <person name="Woyke T."/>
            <person name="Ryan C.M."/>
            <person name="Banfield J.F."/>
        </authorList>
    </citation>
    <scope>NUCLEOTIDE SEQUENCE [LARGE SCALE GENOMIC DNA]</scope>
</reference>
<dbReference type="EMBL" id="PFMR01000038">
    <property type="protein sequence ID" value="PIZ18095.1"/>
    <property type="molecule type" value="Genomic_DNA"/>
</dbReference>
<gene>
    <name evidence="1" type="ORF">COY52_01275</name>
</gene>
<dbReference type="AlphaFoldDB" id="A0A2M7SEY2"/>
<evidence type="ECO:0000313" key="1">
    <source>
        <dbReference type="EMBL" id="PIZ18095.1"/>
    </source>
</evidence>
<sequence>MNYGWLSGNLEGEISESERIIDELGFSGITEPLANELLPNINTRYHSLKYYLIVCLGIKIVNDYIREKSGVEEEESAKRSEVSKSKYRKLFRVYIDYYEYWIACLHDRSKHFIGEEICVNMPPSKKPFGPRLLERNTGLIRKKGIFLTSGQSYAYDRYKTSLEFCNLILNNRLTIKGEDFVKYILESSRDSKFRWRDIYNTLKTLLDSKPEIRRQYSFTISKPMRKKIKRILIDLEYRPKDTKYNYIQEIYEQLKKRQYSPFEKGKFPKIRTHNKGANKILRAMEFFYNIANPINEIVNKLIEGKEDGNRIDNMGIEELLKPGAKWLKKLHYDRNSADIISCYDKNGAMEFIEDIYSFRADPYKVLNRMRERIGDVKNIELPFSFVRAGKEFSLNEEFEEKMRRSRKIDVNRFRLDILYDIMREIEAGI</sequence>
<name>A0A2M7SEY2_9BACT</name>
<organism evidence="1 2">
    <name type="scientific">Candidatus Desantisbacteria bacterium CG_4_10_14_0_8_um_filter_48_22</name>
    <dbReference type="NCBI Taxonomy" id="1974543"/>
    <lineage>
        <taxon>Bacteria</taxon>
        <taxon>Candidatus Desantisiibacteriota</taxon>
    </lineage>
</organism>
<evidence type="ECO:0000313" key="2">
    <source>
        <dbReference type="Proteomes" id="UP000229307"/>
    </source>
</evidence>